<feature type="region of interest" description="Disordered" evidence="1">
    <location>
        <begin position="26"/>
        <end position="156"/>
    </location>
</feature>
<dbReference type="AlphaFoldDB" id="A0A6H5IM33"/>
<evidence type="ECO:0000256" key="1">
    <source>
        <dbReference type="SAM" id="MobiDB-lite"/>
    </source>
</evidence>
<feature type="compositionally biased region" description="Basic and acidic residues" evidence="1">
    <location>
        <begin position="36"/>
        <end position="45"/>
    </location>
</feature>
<protein>
    <submittedName>
        <fullName evidence="2">Uncharacterized protein</fullName>
    </submittedName>
</protein>
<name>A0A6H5IM33_9HYME</name>
<dbReference type="Proteomes" id="UP000479190">
    <property type="component" value="Unassembled WGS sequence"/>
</dbReference>
<feature type="compositionally biased region" description="Low complexity" evidence="1">
    <location>
        <begin position="107"/>
        <end position="116"/>
    </location>
</feature>
<evidence type="ECO:0000313" key="3">
    <source>
        <dbReference type="Proteomes" id="UP000479190"/>
    </source>
</evidence>
<feature type="compositionally biased region" description="Low complexity" evidence="1">
    <location>
        <begin position="63"/>
        <end position="81"/>
    </location>
</feature>
<accession>A0A6H5IM33</accession>
<sequence length="294" mass="32947">MSASEMSFLEYFGILVASTYPRASWCSSTSGYTSPPRHERGEASVRRRARDRLSRRPSRPTYARRASPNSRARPGPGAASASERRKSRRARPWRTSRRSRRSRCRYRSSPAISPATSAPPRPTRTTGAASSAWTRRIRSSEPRNAENSSGTENSEHTANLLARSFLQRWFLLIVKNKKIKLFFSALCLRRAKITVMEEESSFGIVYGRFSVKSGERMVSVNVTGATCGIHAVQLLLTDEAESYNKAPKVLSPTGDGKVFNSAKEAVCDIKKESWTLNLKKMQSLNENSLLESYK</sequence>
<proteinExistence type="predicted"/>
<evidence type="ECO:0000313" key="2">
    <source>
        <dbReference type="EMBL" id="CAB0038299.1"/>
    </source>
</evidence>
<feature type="compositionally biased region" description="Basic residues" evidence="1">
    <location>
        <begin position="85"/>
        <end position="106"/>
    </location>
</feature>
<dbReference type="EMBL" id="CADCXV010000901">
    <property type="protein sequence ID" value="CAB0038299.1"/>
    <property type="molecule type" value="Genomic_DNA"/>
</dbReference>
<feature type="compositionally biased region" description="Basic residues" evidence="1">
    <location>
        <begin position="46"/>
        <end position="58"/>
    </location>
</feature>
<reference evidence="2 3" key="1">
    <citation type="submission" date="2020-02" db="EMBL/GenBank/DDBJ databases">
        <authorList>
            <person name="Ferguson B K."/>
        </authorList>
    </citation>
    <scope>NUCLEOTIDE SEQUENCE [LARGE SCALE GENOMIC DNA]</scope>
</reference>
<gene>
    <name evidence="2" type="ORF">TBRA_LOCUS10086</name>
</gene>
<organism evidence="2 3">
    <name type="scientific">Trichogramma brassicae</name>
    <dbReference type="NCBI Taxonomy" id="86971"/>
    <lineage>
        <taxon>Eukaryota</taxon>
        <taxon>Metazoa</taxon>
        <taxon>Ecdysozoa</taxon>
        <taxon>Arthropoda</taxon>
        <taxon>Hexapoda</taxon>
        <taxon>Insecta</taxon>
        <taxon>Pterygota</taxon>
        <taxon>Neoptera</taxon>
        <taxon>Endopterygota</taxon>
        <taxon>Hymenoptera</taxon>
        <taxon>Apocrita</taxon>
        <taxon>Proctotrupomorpha</taxon>
        <taxon>Chalcidoidea</taxon>
        <taxon>Trichogrammatidae</taxon>
        <taxon>Trichogramma</taxon>
    </lineage>
</organism>
<keyword evidence="3" id="KW-1185">Reference proteome</keyword>